<dbReference type="AlphaFoldDB" id="A0A3E4N1S0"/>
<reference evidence="1 2" key="1">
    <citation type="submission" date="2018-08" db="EMBL/GenBank/DDBJ databases">
        <title>A genome reference for cultivated species of the human gut microbiota.</title>
        <authorList>
            <person name="Zou Y."/>
            <person name="Xue W."/>
            <person name="Luo G."/>
        </authorList>
    </citation>
    <scope>NUCLEOTIDE SEQUENCE [LARGE SCALE GENOMIC DNA]</scope>
    <source>
        <strain evidence="1 2">TF10-3AC</strain>
    </source>
</reference>
<sequence>MMFLAQTTKAQEFIFETTAGEIVTKSKFIDQFQNDVYTNITPYILKQTTNESLQNGDSYTINCLKYRNWGNDPGDIHVIQVLHQGKEVFKLNNDEGWKYINEEPDGGITKTKFYYSIDLDKNTKVLIFVGIYIQSLPPYISMIVLKSGKTTLVFNKRCYINEIKKQGNKIDFILRKNTLEYVNSSTPVNQPILKTLTMENGRMYFK</sequence>
<dbReference type="Proteomes" id="UP000260862">
    <property type="component" value="Unassembled WGS sequence"/>
</dbReference>
<organism evidence="1 2">
    <name type="scientific">Phocaeicola plebeius</name>
    <dbReference type="NCBI Taxonomy" id="310297"/>
    <lineage>
        <taxon>Bacteria</taxon>
        <taxon>Pseudomonadati</taxon>
        <taxon>Bacteroidota</taxon>
        <taxon>Bacteroidia</taxon>
        <taxon>Bacteroidales</taxon>
        <taxon>Bacteroidaceae</taxon>
        <taxon>Phocaeicola</taxon>
    </lineage>
</organism>
<proteinExistence type="predicted"/>
<name>A0A3E4N1S0_9BACT</name>
<gene>
    <name evidence="1" type="ORF">DXD04_08170</name>
</gene>
<dbReference type="EMBL" id="QSQT01000013">
    <property type="protein sequence ID" value="RGK55962.1"/>
    <property type="molecule type" value="Genomic_DNA"/>
</dbReference>
<evidence type="ECO:0000313" key="1">
    <source>
        <dbReference type="EMBL" id="RGK55962.1"/>
    </source>
</evidence>
<protein>
    <submittedName>
        <fullName evidence="1">Uncharacterized protein</fullName>
    </submittedName>
</protein>
<keyword evidence="2" id="KW-1185">Reference proteome</keyword>
<comment type="caution">
    <text evidence="1">The sequence shown here is derived from an EMBL/GenBank/DDBJ whole genome shotgun (WGS) entry which is preliminary data.</text>
</comment>
<evidence type="ECO:0000313" key="2">
    <source>
        <dbReference type="Proteomes" id="UP000260862"/>
    </source>
</evidence>
<accession>A0A3E4N1S0</accession>